<protein>
    <submittedName>
        <fullName evidence="16">Methyl-accepting chemotaxis sensory transducer</fullName>
    </submittedName>
</protein>
<evidence type="ECO:0000259" key="14">
    <source>
        <dbReference type="PROSITE" id="PS50192"/>
    </source>
</evidence>
<feature type="domain" description="HAMP" evidence="15">
    <location>
        <begin position="310"/>
        <end position="364"/>
    </location>
</feature>
<evidence type="ECO:0000256" key="8">
    <source>
        <dbReference type="ARBA" id="ARBA00023136"/>
    </source>
</evidence>
<dbReference type="PROSITE" id="PS50192">
    <property type="entry name" value="T_SNARE"/>
    <property type="match status" value="1"/>
</dbReference>
<dbReference type="GO" id="GO:0005886">
    <property type="term" value="C:plasma membrane"/>
    <property type="evidence" value="ECO:0007669"/>
    <property type="project" value="UniProtKB-SubCell"/>
</dbReference>
<dbReference type="KEGG" id="sbl:Sbal_0282"/>
<dbReference type="InterPro" id="IPR003660">
    <property type="entry name" value="HAMP_dom"/>
</dbReference>
<dbReference type="AlphaFoldDB" id="A3CZA2"/>
<dbReference type="PROSITE" id="PS50885">
    <property type="entry name" value="HAMP"/>
    <property type="match status" value="1"/>
</dbReference>
<evidence type="ECO:0000313" key="16">
    <source>
        <dbReference type="EMBL" id="ABN59815.1"/>
    </source>
</evidence>
<keyword evidence="5" id="KW-0997">Cell inner membrane</keyword>
<dbReference type="CDD" id="cd12912">
    <property type="entry name" value="PDC2_MCP_like"/>
    <property type="match status" value="1"/>
</dbReference>
<sequence precursor="true">MIFMIFNNLTIKQKILLTVTFAVLLSTILVGVLSQRSAKNVVQQRMLGSELPSLMMQIRNKIDLDISTLMNAAEQLASSRMLLQWLEDGRPQAQETQVVAQLKDITRQYKLAQASYADRQTAAYYTQDGFLRVLTPAQDGWFFGYRDSGQERMLNVFTEANGEVKLFINYQQPNGRGLVGLAKSLDDMVRLLSSFKIEETGFVYLVDAKGEVKLHPDTSQIGKSNLSNLYKDANSSALLNRGDFNLINTKINGENMLVASSYIASMDWYLVAQVPEAEVFALLTEAAYQILIWTLLIAAGFIVLAIVVAGSVSRPIAQVAAMFRDIGEGEGDLRQRLPVNGEDEIAQLAKGFNSFISKIQDSVIEVAQTSEQLGFSAKDVSNQAQQTLEDSHEQKDRTMMVVTAINEMGATVNEIASNAAQAAVAARDADTEASSGQVVVTRARDTINQLSKDVGQVGEVIESLATHTKSIGGILDVIRAISEQTNLLALNAAIEAARAGEAGRGFAVVADEVRNLASRTAASTNEVQGMIDKLQSEASRAVNAMAQSRTRSHEGVVAVDEASKSLIGISDRIGLISDMNIQVAAATEEQSTVVEDINRNVTEINDITQRTANTAQAAAQASLALNQLSHRLDTLVAKFKV</sequence>
<dbReference type="STRING" id="325240.Sbal_0282"/>
<evidence type="ECO:0000259" key="13">
    <source>
        <dbReference type="PROSITE" id="PS50111"/>
    </source>
</evidence>
<dbReference type="CDD" id="cd11386">
    <property type="entry name" value="MCP_signal"/>
    <property type="match status" value="1"/>
</dbReference>
<keyword evidence="4" id="KW-0145">Chemotaxis</keyword>
<dbReference type="InterPro" id="IPR004090">
    <property type="entry name" value="Chemotax_Me-accpt_rcpt"/>
</dbReference>
<evidence type="ECO:0000256" key="11">
    <source>
        <dbReference type="PROSITE-ProRule" id="PRU00284"/>
    </source>
</evidence>
<evidence type="ECO:0000256" key="5">
    <source>
        <dbReference type="ARBA" id="ARBA00022519"/>
    </source>
</evidence>
<keyword evidence="17" id="KW-1185">Reference proteome</keyword>
<dbReference type="SMART" id="SM00283">
    <property type="entry name" value="MA"/>
    <property type="match status" value="1"/>
</dbReference>
<gene>
    <name evidence="16" type="ordered locus">Sbal_0282</name>
</gene>
<reference evidence="16 17" key="1">
    <citation type="submission" date="2007-02" db="EMBL/GenBank/DDBJ databases">
        <title>Complete sequence of chromosome of Shewanella baltica OS155.</title>
        <authorList>
            <consortium name="US DOE Joint Genome Institute"/>
            <person name="Copeland A."/>
            <person name="Lucas S."/>
            <person name="Lapidus A."/>
            <person name="Barry K."/>
            <person name="Detter J.C."/>
            <person name="Glavina del Rio T."/>
            <person name="Hammon N."/>
            <person name="Israni S."/>
            <person name="Dalin E."/>
            <person name="Tice H."/>
            <person name="Pitluck S."/>
            <person name="Sims D.R."/>
            <person name="Brettin T."/>
            <person name="Bruce D."/>
            <person name="Han C."/>
            <person name="Tapia R."/>
            <person name="Brainard J."/>
            <person name="Schmutz J."/>
            <person name="Larimer F."/>
            <person name="Land M."/>
            <person name="Hauser L."/>
            <person name="Kyrpides N."/>
            <person name="Mikhailova N."/>
            <person name="Brettar I."/>
            <person name="Klappenbach J."/>
            <person name="Konstantinidis K."/>
            <person name="Rodrigues J."/>
            <person name="Tiedje J."/>
            <person name="Richardson P."/>
        </authorList>
    </citation>
    <scope>NUCLEOTIDE SEQUENCE [LARGE SCALE GENOMIC DNA]</scope>
    <source>
        <strain evidence="17">OS155 / ATCC BAA-1091</strain>
    </source>
</reference>
<evidence type="ECO:0000256" key="10">
    <source>
        <dbReference type="ARBA" id="ARBA00029447"/>
    </source>
</evidence>
<dbReference type="Gene3D" id="3.30.450.20">
    <property type="entry name" value="PAS domain"/>
    <property type="match status" value="1"/>
</dbReference>
<feature type="domain" description="Methyl-accepting transducer" evidence="13">
    <location>
        <begin position="369"/>
        <end position="605"/>
    </location>
</feature>
<dbReference type="InterPro" id="IPR000727">
    <property type="entry name" value="T_SNARE_dom"/>
</dbReference>
<evidence type="ECO:0000259" key="15">
    <source>
        <dbReference type="PROSITE" id="PS50885"/>
    </source>
</evidence>
<evidence type="ECO:0000256" key="4">
    <source>
        <dbReference type="ARBA" id="ARBA00022500"/>
    </source>
</evidence>
<organism evidence="16 17">
    <name type="scientific">Shewanella baltica (strain OS155 / ATCC BAA-1091)</name>
    <dbReference type="NCBI Taxonomy" id="325240"/>
    <lineage>
        <taxon>Bacteria</taxon>
        <taxon>Pseudomonadati</taxon>
        <taxon>Pseudomonadota</taxon>
        <taxon>Gammaproteobacteria</taxon>
        <taxon>Alteromonadales</taxon>
        <taxon>Shewanellaceae</taxon>
        <taxon>Shewanella</taxon>
    </lineage>
</organism>
<dbReference type="PANTHER" id="PTHR32089:SF39">
    <property type="entry name" value="METHYL-ACCEPTING CHEMOTAXIS PROTEIN HLYB"/>
    <property type="match status" value="1"/>
</dbReference>
<keyword evidence="7 12" id="KW-1133">Transmembrane helix</keyword>
<evidence type="ECO:0000256" key="12">
    <source>
        <dbReference type="SAM" id="Phobius"/>
    </source>
</evidence>
<dbReference type="Pfam" id="PF00672">
    <property type="entry name" value="HAMP"/>
    <property type="match status" value="1"/>
</dbReference>
<comment type="subcellular location">
    <subcellularLocation>
        <location evidence="1">Cell inner membrane</location>
        <topology evidence="1">Multi-pass membrane protein</topology>
    </subcellularLocation>
</comment>
<dbReference type="CDD" id="cd06225">
    <property type="entry name" value="HAMP"/>
    <property type="match status" value="1"/>
</dbReference>
<dbReference type="Proteomes" id="UP000001557">
    <property type="component" value="Chromosome"/>
</dbReference>
<dbReference type="PROSITE" id="PS50111">
    <property type="entry name" value="CHEMOTAXIS_TRANSDUC_2"/>
    <property type="match status" value="1"/>
</dbReference>
<name>A3CZA2_SHEB5</name>
<dbReference type="GO" id="GO:0004888">
    <property type="term" value="F:transmembrane signaling receptor activity"/>
    <property type="evidence" value="ECO:0007669"/>
    <property type="project" value="InterPro"/>
</dbReference>
<feature type="transmembrane region" description="Helical" evidence="12">
    <location>
        <begin position="290"/>
        <end position="312"/>
    </location>
</feature>
<keyword evidence="8 12" id="KW-0472">Membrane</keyword>
<evidence type="ECO:0000256" key="3">
    <source>
        <dbReference type="ARBA" id="ARBA00022481"/>
    </source>
</evidence>
<dbReference type="GO" id="GO:0006935">
    <property type="term" value="P:chemotaxis"/>
    <property type="evidence" value="ECO:0007669"/>
    <property type="project" value="UniProtKB-KW"/>
</dbReference>
<dbReference type="GO" id="GO:0007165">
    <property type="term" value="P:signal transduction"/>
    <property type="evidence" value="ECO:0007669"/>
    <property type="project" value="UniProtKB-KW"/>
</dbReference>
<evidence type="ECO:0000256" key="1">
    <source>
        <dbReference type="ARBA" id="ARBA00004429"/>
    </source>
</evidence>
<evidence type="ECO:0000313" key="17">
    <source>
        <dbReference type="Proteomes" id="UP000001557"/>
    </source>
</evidence>
<keyword evidence="2" id="KW-1003">Cell membrane</keyword>
<dbReference type="Pfam" id="PF00015">
    <property type="entry name" value="MCPsignal"/>
    <property type="match status" value="1"/>
</dbReference>
<dbReference type="PANTHER" id="PTHR32089">
    <property type="entry name" value="METHYL-ACCEPTING CHEMOTAXIS PROTEIN MCPB"/>
    <property type="match status" value="1"/>
</dbReference>
<dbReference type="FunFam" id="1.10.287.950:FF:000001">
    <property type="entry name" value="Methyl-accepting chemotaxis sensory transducer"/>
    <property type="match status" value="1"/>
</dbReference>
<dbReference type="HOGENOM" id="CLU_000445_107_19_6"/>
<dbReference type="EMBL" id="CP000563">
    <property type="protein sequence ID" value="ABN59815.1"/>
    <property type="molecule type" value="Genomic_DNA"/>
</dbReference>
<evidence type="ECO:0000256" key="6">
    <source>
        <dbReference type="ARBA" id="ARBA00022692"/>
    </source>
</evidence>
<keyword evidence="3" id="KW-0488">Methylation</keyword>
<dbReference type="SMART" id="SM00304">
    <property type="entry name" value="HAMP"/>
    <property type="match status" value="1"/>
</dbReference>
<dbReference type="SUPFAM" id="SSF58104">
    <property type="entry name" value="Methyl-accepting chemotaxis protein (MCP) signaling domain"/>
    <property type="match status" value="1"/>
</dbReference>
<proteinExistence type="inferred from homology"/>
<dbReference type="InterPro" id="IPR004089">
    <property type="entry name" value="MCPsignal_dom"/>
</dbReference>
<evidence type="ECO:0000256" key="9">
    <source>
        <dbReference type="ARBA" id="ARBA00023224"/>
    </source>
</evidence>
<evidence type="ECO:0000256" key="7">
    <source>
        <dbReference type="ARBA" id="ARBA00022989"/>
    </source>
</evidence>
<dbReference type="Pfam" id="PF17201">
    <property type="entry name" value="Cache_3-Cache_2"/>
    <property type="match status" value="1"/>
</dbReference>
<evidence type="ECO:0000256" key="2">
    <source>
        <dbReference type="ARBA" id="ARBA00022475"/>
    </source>
</evidence>
<dbReference type="InterPro" id="IPR033462">
    <property type="entry name" value="Cache_3-Cache_2"/>
</dbReference>
<dbReference type="PRINTS" id="PR00260">
    <property type="entry name" value="CHEMTRNSDUCR"/>
</dbReference>
<feature type="domain" description="T-SNARE coiled-coil homology" evidence="14">
    <location>
        <begin position="556"/>
        <end position="618"/>
    </location>
</feature>
<keyword evidence="9 11" id="KW-0807">Transducer</keyword>
<accession>A3CZA2</accession>
<dbReference type="Gene3D" id="1.10.287.950">
    <property type="entry name" value="Methyl-accepting chemotaxis protein"/>
    <property type="match status" value="1"/>
</dbReference>
<comment type="similarity">
    <text evidence="10">Belongs to the methyl-accepting chemotaxis (MCP) protein family.</text>
</comment>
<keyword evidence="6 12" id="KW-0812">Transmembrane</keyword>